<sequence>MPLTEGWKVERPLFVRNGNTPAARSVMASQSAVQISDVHGGEVYSIAARTEKTVWPNAEKEMIRSKSSYR</sequence>
<evidence type="ECO:0000313" key="2">
    <source>
        <dbReference type="Proteomes" id="UP001311232"/>
    </source>
</evidence>
<reference evidence="1 2" key="1">
    <citation type="submission" date="2021-06" db="EMBL/GenBank/DDBJ databases">
        <authorList>
            <person name="Palmer J.M."/>
        </authorList>
    </citation>
    <scope>NUCLEOTIDE SEQUENCE [LARGE SCALE GENOMIC DNA]</scope>
    <source>
        <strain evidence="1 2">MEX-2019</strain>
        <tissue evidence="1">Muscle</tissue>
    </source>
</reference>
<keyword evidence="2" id="KW-1185">Reference proteome</keyword>
<proteinExistence type="predicted"/>
<gene>
    <name evidence="1" type="ORF">CRENBAI_017750</name>
</gene>
<dbReference type="EMBL" id="JAHHUM010000005">
    <property type="protein sequence ID" value="KAK5624072.1"/>
    <property type="molecule type" value="Genomic_DNA"/>
</dbReference>
<protein>
    <submittedName>
        <fullName evidence="1">Uncharacterized protein</fullName>
    </submittedName>
</protein>
<comment type="caution">
    <text evidence="1">The sequence shown here is derived from an EMBL/GenBank/DDBJ whole genome shotgun (WGS) entry which is preliminary data.</text>
</comment>
<dbReference type="Proteomes" id="UP001311232">
    <property type="component" value="Unassembled WGS sequence"/>
</dbReference>
<organism evidence="1 2">
    <name type="scientific">Crenichthys baileyi</name>
    <name type="common">White River springfish</name>
    <dbReference type="NCBI Taxonomy" id="28760"/>
    <lineage>
        <taxon>Eukaryota</taxon>
        <taxon>Metazoa</taxon>
        <taxon>Chordata</taxon>
        <taxon>Craniata</taxon>
        <taxon>Vertebrata</taxon>
        <taxon>Euteleostomi</taxon>
        <taxon>Actinopterygii</taxon>
        <taxon>Neopterygii</taxon>
        <taxon>Teleostei</taxon>
        <taxon>Neoteleostei</taxon>
        <taxon>Acanthomorphata</taxon>
        <taxon>Ovalentaria</taxon>
        <taxon>Atherinomorphae</taxon>
        <taxon>Cyprinodontiformes</taxon>
        <taxon>Goodeidae</taxon>
        <taxon>Crenichthys</taxon>
    </lineage>
</organism>
<evidence type="ECO:0000313" key="1">
    <source>
        <dbReference type="EMBL" id="KAK5624072.1"/>
    </source>
</evidence>
<accession>A0AAV9SRZ0</accession>
<dbReference type="AlphaFoldDB" id="A0AAV9SRZ0"/>
<name>A0AAV9SRZ0_9TELE</name>